<reference evidence="1" key="1">
    <citation type="submission" date="2023-05" db="EMBL/GenBank/DDBJ databases">
        <authorList>
            <person name="Stuckert A."/>
        </authorList>
    </citation>
    <scope>NUCLEOTIDE SEQUENCE</scope>
</reference>
<evidence type="ECO:0000313" key="1">
    <source>
        <dbReference type="EMBL" id="CAI9531476.1"/>
    </source>
</evidence>
<evidence type="ECO:0000313" key="2">
    <source>
        <dbReference type="Proteomes" id="UP001162483"/>
    </source>
</evidence>
<organism evidence="1 2">
    <name type="scientific">Staurois parvus</name>
    <dbReference type="NCBI Taxonomy" id="386267"/>
    <lineage>
        <taxon>Eukaryota</taxon>
        <taxon>Metazoa</taxon>
        <taxon>Chordata</taxon>
        <taxon>Craniata</taxon>
        <taxon>Vertebrata</taxon>
        <taxon>Euteleostomi</taxon>
        <taxon>Amphibia</taxon>
        <taxon>Batrachia</taxon>
        <taxon>Anura</taxon>
        <taxon>Neobatrachia</taxon>
        <taxon>Ranoidea</taxon>
        <taxon>Ranidae</taxon>
        <taxon>Staurois</taxon>
    </lineage>
</organism>
<dbReference type="EMBL" id="CATNWA010000004">
    <property type="protein sequence ID" value="CAI9531476.1"/>
    <property type="molecule type" value="Genomic_DNA"/>
</dbReference>
<comment type="caution">
    <text evidence="1">The sequence shown here is derived from an EMBL/GenBank/DDBJ whole genome shotgun (WGS) entry which is preliminary data.</text>
</comment>
<protein>
    <submittedName>
        <fullName evidence="1">Uncharacterized protein</fullName>
    </submittedName>
</protein>
<proteinExistence type="predicted"/>
<dbReference type="Proteomes" id="UP001162483">
    <property type="component" value="Unassembled WGS sequence"/>
</dbReference>
<name>A0ABN9A620_9NEOB</name>
<feature type="non-terminal residue" evidence="1">
    <location>
        <position position="1"/>
    </location>
</feature>
<sequence>CGIPDVQEDRTSVRNISLNQERNVASPFVNSLMSVKIGLLQKTFPHSEQEYGFSPDRNTASAPCAISDVCKDGNLQKNISRTQNRNMAFPQCEISDVCKDGTSLKNISHTEDKNVACPQYAISYVCKD</sequence>
<gene>
    <name evidence="1" type="ORF">SPARVUS_LOCUS9574</name>
</gene>
<keyword evidence="2" id="KW-1185">Reference proteome</keyword>
<accession>A0ABN9A620</accession>